<evidence type="ECO:0000313" key="1">
    <source>
        <dbReference type="EMBL" id="KNC31487.1"/>
    </source>
</evidence>
<reference evidence="1 2" key="1">
    <citation type="journal article" date="2015" name="Nat. Commun.">
        <title>Lucilia cuprina genome unlocks parasitic fly biology to underpin future interventions.</title>
        <authorList>
            <person name="Anstead C.A."/>
            <person name="Korhonen P.K."/>
            <person name="Young N.D."/>
            <person name="Hall R.S."/>
            <person name="Jex A.R."/>
            <person name="Murali S.C."/>
            <person name="Hughes D.S."/>
            <person name="Lee S.F."/>
            <person name="Perry T."/>
            <person name="Stroehlein A.J."/>
            <person name="Ansell B.R."/>
            <person name="Breugelmans B."/>
            <person name="Hofmann A."/>
            <person name="Qu J."/>
            <person name="Dugan S."/>
            <person name="Lee S.L."/>
            <person name="Chao H."/>
            <person name="Dinh H."/>
            <person name="Han Y."/>
            <person name="Doddapaneni H.V."/>
            <person name="Worley K.C."/>
            <person name="Muzny D.M."/>
            <person name="Ioannidis P."/>
            <person name="Waterhouse R.M."/>
            <person name="Zdobnov E.M."/>
            <person name="James P.J."/>
            <person name="Bagnall N.H."/>
            <person name="Kotze A.C."/>
            <person name="Gibbs R.A."/>
            <person name="Richards S."/>
            <person name="Batterham P."/>
            <person name="Gasser R.B."/>
        </authorList>
    </citation>
    <scope>NUCLEOTIDE SEQUENCE [LARGE SCALE GENOMIC DNA]</scope>
    <source>
        <strain evidence="1 2">LS</strain>
        <tissue evidence="1">Full body</tissue>
    </source>
</reference>
<gene>
    <name evidence="1" type="ORF">FF38_06973</name>
</gene>
<dbReference type="AlphaFoldDB" id="A0A0L0CH12"/>
<dbReference type="EMBL" id="JRES01000410">
    <property type="protein sequence ID" value="KNC31487.1"/>
    <property type="molecule type" value="Genomic_DNA"/>
</dbReference>
<proteinExistence type="predicted"/>
<protein>
    <submittedName>
        <fullName evidence="1">Uncharacterized protein</fullName>
    </submittedName>
</protein>
<sequence length="135" mass="14906">MLFTSILYPQRRTTQGSSPVSREGGTVTNKVSSKKIKLTYVLTTIVSTSLECRQAPVFANASVILFPLTLAFPNTQMDPTQFAQFMEAQKQLIAQLAGAQGGAVHNSAIVNAALFQNFDAFDLSKESFKYYLQRF</sequence>
<keyword evidence="2" id="KW-1185">Reference proteome</keyword>
<accession>A0A0L0CH12</accession>
<name>A0A0L0CH12_LUCCU</name>
<evidence type="ECO:0000313" key="2">
    <source>
        <dbReference type="Proteomes" id="UP000037069"/>
    </source>
</evidence>
<dbReference type="Proteomes" id="UP000037069">
    <property type="component" value="Unassembled WGS sequence"/>
</dbReference>
<organism evidence="1 2">
    <name type="scientific">Lucilia cuprina</name>
    <name type="common">Green bottle fly</name>
    <name type="synonym">Australian sheep blowfly</name>
    <dbReference type="NCBI Taxonomy" id="7375"/>
    <lineage>
        <taxon>Eukaryota</taxon>
        <taxon>Metazoa</taxon>
        <taxon>Ecdysozoa</taxon>
        <taxon>Arthropoda</taxon>
        <taxon>Hexapoda</taxon>
        <taxon>Insecta</taxon>
        <taxon>Pterygota</taxon>
        <taxon>Neoptera</taxon>
        <taxon>Endopterygota</taxon>
        <taxon>Diptera</taxon>
        <taxon>Brachycera</taxon>
        <taxon>Muscomorpha</taxon>
        <taxon>Oestroidea</taxon>
        <taxon>Calliphoridae</taxon>
        <taxon>Luciliinae</taxon>
        <taxon>Lucilia</taxon>
    </lineage>
</organism>
<comment type="caution">
    <text evidence="1">The sequence shown here is derived from an EMBL/GenBank/DDBJ whole genome shotgun (WGS) entry which is preliminary data.</text>
</comment>